<feature type="region of interest" description="Disordered" evidence="2">
    <location>
        <begin position="401"/>
        <end position="443"/>
    </location>
</feature>
<proteinExistence type="predicted"/>
<dbReference type="Proteomes" id="UP000315522">
    <property type="component" value="Unassembled WGS sequence"/>
</dbReference>
<dbReference type="AlphaFoldDB" id="A0A559M4X0"/>
<keyword evidence="1" id="KW-0539">Nucleus</keyword>
<dbReference type="GO" id="GO:0008270">
    <property type="term" value="F:zinc ion binding"/>
    <property type="evidence" value="ECO:0007669"/>
    <property type="project" value="InterPro"/>
</dbReference>
<feature type="compositionally biased region" description="Polar residues" evidence="2">
    <location>
        <begin position="432"/>
        <end position="441"/>
    </location>
</feature>
<evidence type="ECO:0000313" key="4">
    <source>
        <dbReference type="EMBL" id="TVY87976.1"/>
    </source>
</evidence>
<name>A0A559M4X0_9HELO</name>
<dbReference type="PROSITE" id="PS00463">
    <property type="entry name" value="ZN2_CY6_FUNGAL_1"/>
    <property type="match status" value="1"/>
</dbReference>
<dbReference type="Pfam" id="PF00172">
    <property type="entry name" value="Zn_clus"/>
    <property type="match status" value="1"/>
</dbReference>
<sequence>MVGIPGKSKGCHTCRRRKIKCDLTQPNCDRCNESGKACEGYQRGPVFLNRTLDGLQKRQPMEEAQPRQGSHAQGILNNRNRSDFIDGIRSLSQERPSAQRIPPQIDLTILRLKKYETLFLDGYLPSHSGIGGNFLGLWLLESIVVDNPGPALEYAKQALFLARVGKLANDKFIITQGNMRYVYALKELQRALLNDQQVTRDETLAACQVLILFEVLQSTGSAVKGQISHMSGIVKLLKYRQCNSSRTPLSDALMDYLRYTAMHTSIQLRSLSLFGNLKAKEALWPTATTPEQKLYDKGFVFAGILEDLDRASIFTSASDFMKILDRCRTLNQEFACWYHELSEIAQSIPTWRAFLPQLEYESQETIQFPDIRLAHLMLCFWSLRMLLVFAMSLLFKHSPQAGHVESKPSRTEGSSEPTTMHAKLPQRKARSQGGTESSIEPSANGAVATASQLATLVLRAIPYCISDDVGLASCIRSTVGLLSAYKILAYSPQRTEELQYCRSLLGQLSAKRGISLVADMTKSSGKTKDIKSA</sequence>
<dbReference type="PANTHER" id="PTHR38111">
    <property type="entry name" value="ZN(2)-C6 FUNGAL-TYPE DOMAIN-CONTAINING PROTEIN-RELATED"/>
    <property type="match status" value="1"/>
</dbReference>
<protein>
    <recommendedName>
        <fullName evidence="3">Zn(2)-C6 fungal-type domain-containing protein</fullName>
    </recommendedName>
</protein>
<dbReference type="InterPro" id="IPR001138">
    <property type="entry name" value="Zn2Cys6_DnaBD"/>
</dbReference>
<dbReference type="SUPFAM" id="SSF57701">
    <property type="entry name" value="Zn2/Cys6 DNA-binding domain"/>
    <property type="match status" value="1"/>
</dbReference>
<dbReference type="PANTHER" id="PTHR38111:SF11">
    <property type="entry name" value="TRANSCRIPTION FACTOR DOMAIN-CONTAINING PROTEIN-RELATED"/>
    <property type="match status" value="1"/>
</dbReference>
<reference evidence="4 5" key="1">
    <citation type="submission" date="2018-05" db="EMBL/GenBank/DDBJ databases">
        <title>Genome sequencing and assembly of the regulated plant pathogen Lachnellula willkommii and related sister species for the development of diagnostic species identification markers.</title>
        <authorList>
            <person name="Giroux E."/>
            <person name="Bilodeau G."/>
        </authorList>
    </citation>
    <scope>NUCLEOTIDE SEQUENCE [LARGE SCALE GENOMIC DNA]</scope>
    <source>
        <strain evidence="4 5">CBS 172.35</strain>
    </source>
</reference>
<dbReference type="CDD" id="cd00067">
    <property type="entry name" value="GAL4"/>
    <property type="match status" value="1"/>
</dbReference>
<dbReference type="InterPro" id="IPR053178">
    <property type="entry name" value="Osmoadaptation_assoc"/>
</dbReference>
<comment type="caution">
    <text evidence="4">The sequence shown here is derived from an EMBL/GenBank/DDBJ whole genome shotgun (WGS) entry which is preliminary data.</text>
</comment>
<accession>A0A559M4X0</accession>
<dbReference type="Gene3D" id="4.10.240.10">
    <property type="entry name" value="Zn(2)-C6 fungal-type DNA-binding domain"/>
    <property type="match status" value="1"/>
</dbReference>
<evidence type="ECO:0000256" key="1">
    <source>
        <dbReference type="ARBA" id="ARBA00023242"/>
    </source>
</evidence>
<dbReference type="PROSITE" id="PS50048">
    <property type="entry name" value="ZN2_CY6_FUNGAL_2"/>
    <property type="match status" value="1"/>
</dbReference>
<dbReference type="InterPro" id="IPR036864">
    <property type="entry name" value="Zn2-C6_fun-type_DNA-bd_sf"/>
</dbReference>
<gene>
    <name evidence="4" type="ORF">LAWI1_G006520</name>
</gene>
<keyword evidence="5" id="KW-1185">Reference proteome</keyword>
<dbReference type="EMBL" id="QGML01002022">
    <property type="protein sequence ID" value="TVY87976.1"/>
    <property type="molecule type" value="Genomic_DNA"/>
</dbReference>
<dbReference type="GO" id="GO:0000981">
    <property type="term" value="F:DNA-binding transcription factor activity, RNA polymerase II-specific"/>
    <property type="evidence" value="ECO:0007669"/>
    <property type="project" value="InterPro"/>
</dbReference>
<organism evidence="4 5">
    <name type="scientific">Lachnellula willkommii</name>
    <dbReference type="NCBI Taxonomy" id="215461"/>
    <lineage>
        <taxon>Eukaryota</taxon>
        <taxon>Fungi</taxon>
        <taxon>Dikarya</taxon>
        <taxon>Ascomycota</taxon>
        <taxon>Pezizomycotina</taxon>
        <taxon>Leotiomycetes</taxon>
        <taxon>Helotiales</taxon>
        <taxon>Lachnaceae</taxon>
        <taxon>Lachnellula</taxon>
    </lineage>
</organism>
<evidence type="ECO:0000259" key="3">
    <source>
        <dbReference type="PROSITE" id="PS50048"/>
    </source>
</evidence>
<dbReference type="SMART" id="SM00066">
    <property type="entry name" value="GAL4"/>
    <property type="match status" value="1"/>
</dbReference>
<evidence type="ECO:0000313" key="5">
    <source>
        <dbReference type="Proteomes" id="UP000315522"/>
    </source>
</evidence>
<feature type="domain" description="Zn(2)-C6 fungal-type" evidence="3">
    <location>
        <begin position="10"/>
        <end position="38"/>
    </location>
</feature>
<evidence type="ECO:0000256" key="2">
    <source>
        <dbReference type="SAM" id="MobiDB-lite"/>
    </source>
</evidence>